<keyword evidence="1" id="KW-0539">Nucleus</keyword>
<name>A0A9N9FFI7_9GLOM</name>
<reference evidence="3" key="1">
    <citation type="submission" date="2021-06" db="EMBL/GenBank/DDBJ databases">
        <authorList>
            <person name="Kallberg Y."/>
            <person name="Tangrot J."/>
            <person name="Rosling A."/>
        </authorList>
    </citation>
    <scope>NUCLEOTIDE SEQUENCE</scope>
    <source>
        <strain evidence="3">BR232B</strain>
    </source>
</reference>
<dbReference type="Proteomes" id="UP000789739">
    <property type="component" value="Unassembled WGS sequence"/>
</dbReference>
<dbReference type="OrthoDB" id="6247875at2759"/>
<evidence type="ECO:0000313" key="3">
    <source>
        <dbReference type="EMBL" id="CAG8530608.1"/>
    </source>
</evidence>
<gene>
    <name evidence="3" type="ORF">PBRASI_LOCUS4090</name>
</gene>
<dbReference type="PROSITE" id="PS50118">
    <property type="entry name" value="HMG_BOX_2"/>
    <property type="match status" value="1"/>
</dbReference>
<accession>A0A9N9FFI7</accession>
<evidence type="ECO:0000259" key="2">
    <source>
        <dbReference type="PROSITE" id="PS50118"/>
    </source>
</evidence>
<dbReference type="SMART" id="SM00398">
    <property type="entry name" value="HMG"/>
    <property type="match status" value="1"/>
</dbReference>
<proteinExistence type="predicted"/>
<dbReference type="GO" id="GO:0003677">
    <property type="term" value="F:DNA binding"/>
    <property type="evidence" value="ECO:0007669"/>
    <property type="project" value="UniProtKB-UniRule"/>
</dbReference>
<dbReference type="InterPro" id="IPR009071">
    <property type="entry name" value="HMG_box_dom"/>
</dbReference>
<dbReference type="EMBL" id="CAJVPI010000402">
    <property type="protein sequence ID" value="CAG8530608.1"/>
    <property type="molecule type" value="Genomic_DNA"/>
</dbReference>
<organism evidence="3 4">
    <name type="scientific">Paraglomus brasilianum</name>
    <dbReference type="NCBI Taxonomy" id="144538"/>
    <lineage>
        <taxon>Eukaryota</taxon>
        <taxon>Fungi</taxon>
        <taxon>Fungi incertae sedis</taxon>
        <taxon>Mucoromycota</taxon>
        <taxon>Glomeromycotina</taxon>
        <taxon>Glomeromycetes</taxon>
        <taxon>Paraglomerales</taxon>
        <taxon>Paraglomeraceae</taxon>
        <taxon>Paraglomus</taxon>
    </lineage>
</organism>
<keyword evidence="1" id="KW-0238">DNA-binding</keyword>
<dbReference type="CDD" id="cd01389">
    <property type="entry name" value="HMG-box_ROX1-like"/>
    <property type="match status" value="1"/>
</dbReference>
<dbReference type="Gene3D" id="1.10.30.10">
    <property type="entry name" value="High mobility group box domain"/>
    <property type="match status" value="1"/>
</dbReference>
<dbReference type="InterPro" id="IPR036910">
    <property type="entry name" value="HMG_box_dom_sf"/>
</dbReference>
<feature type="DNA-binding region" description="HMG box" evidence="1">
    <location>
        <begin position="52"/>
        <end position="122"/>
    </location>
</feature>
<evidence type="ECO:0000256" key="1">
    <source>
        <dbReference type="PROSITE-ProRule" id="PRU00267"/>
    </source>
</evidence>
<feature type="domain" description="HMG box" evidence="2">
    <location>
        <begin position="52"/>
        <end position="122"/>
    </location>
</feature>
<dbReference type="GO" id="GO:0005634">
    <property type="term" value="C:nucleus"/>
    <property type="evidence" value="ECO:0007669"/>
    <property type="project" value="UniProtKB-UniRule"/>
</dbReference>
<comment type="caution">
    <text evidence="3">The sequence shown here is derived from an EMBL/GenBank/DDBJ whole genome shotgun (WGS) entry which is preliminary data.</text>
</comment>
<sequence length="330" mass="38992">MPTFPTSLLNSTNTLTSHERNLVFNPPYTLNIPLDSLINPRRRRNKNQYSRPPRPSNPWIFFRTNFASRLRSQNSGNSYSIQDVSRIAGEDWKSQPIVVKQYFDALSKLALERHKETYSGYIYRPKRAKQNKRKNWLFREVDKAKFIERSIDENNVTKKKQERRANVQLDNSVQMNEDEQQSNCLEQNKNEQLQPYALLSDFVQQNKYEKFQASEEYALLDGFVQLTECRPIDESGQLNEYKQLPDEYTLLDHQIEYDQLNGYKHVEVSTLLGESLQLNEYDQFVGYGQRNEYAPLNEYYELVSYIDGQISESLLINELIYYDVHSNTFL</sequence>
<dbReference type="Pfam" id="PF00505">
    <property type="entry name" value="HMG_box"/>
    <property type="match status" value="1"/>
</dbReference>
<evidence type="ECO:0000313" key="4">
    <source>
        <dbReference type="Proteomes" id="UP000789739"/>
    </source>
</evidence>
<dbReference type="SUPFAM" id="SSF47095">
    <property type="entry name" value="HMG-box"/>
    <property type="match status" value="1"/>
</dbReference>
<protein>
    <submittedName>
        <fullName evidence="3">5310_t:CDS:1</fullName>
    </submittedName>
</protein>
<keyword evidence="4" id="KW-1185">Reference proteome</keyword>
<dbReference type="AlphaFoldDB" id="A0A9N9FFI7"/>